<gene>
    <name evidence="2" type="ORF">KSP40_PGU017242</name>
</gene>
<accession>A0ABR2LUK3</accession>
<feature type="region of interest" description="Disordered" evidence="1">
    <location>
        <begin position="87"/>
        <end position="121"/>
    </location>
</feature>
<evidence type="ECO:0000313" key="2">
    <source>
        <dbReference type="EMBL" id="KAK8950601.1"/>
    </source>
</evidence>
<sequence>MASREDENIFEIQIQEMVEKQAPGLMKEAESWNLVQASLISLAKCWACVVIKPRMSFSQTMNHAQHQTSYAAYLTFLHMMQFQPVMVKDKDQQSQKSHRKDSKERKADNDANTIEAAQAAS</sequence>
<dbReference type="Proteomes" id="UP001412067">
    <property type="component" value="Unassembled WGS sequence"/>
</dbReference>
<dbReference type="EMBL" id="JBBWWR010000015">
    <property type="protein sequence ID" value="KAK8950601.1"/>
    <property type="molecule type" value="Genomic_DNA"/>
</dbReference>
<keyword evidence="3" id="KW-1185">Reference proteome</keyword>
<name>A0ABR2LUK3_9ASPA</name>
<organism evidence="2 3">
    <name type="scientific">Platanthera guangdongensis</name>
    <dbReference type="NCBI Taxonomy" id="2320717"/>
    <lineage>
        <taxon>Eukaryota</taxon>
        <taxon>Viridiplantae</taxon>
        <taxon>Streptophyta</taxon>
        <taxon>Embryophyta</taxon>
        <taxon>Tracheophyta</taxon>
        <taxon>Spermatophyta</taxon>
        <taxon>Magnoliopsida</taxon>
        <taxon>Liliopsida</taxon>
        <taxon>Asparagales</taxon>
        <taxon>Orchidaceae</taxon>
        <taxon>Orchidoideae</taxon>
        <taxon>Orchideae</taxon>
        <taxon>Orchidinae</taxon>
        <taxon>Platanthera</taxon>
    </lineage>
</organism>
<comment type="caution">
    <text evidence="2">The sequence shown here is derived from an EMBL/GenBank/DDBJ whole genome shotgun (WGS) entry which is preliminary data.</text>
</comment>
<proteinExistence type="predicted"/>
<reference evidence="2 3" key="1">
    <citation type="journal article" date="2022" name="Nat. Plants">
        <title>Genomes of leafy and leafless Platanthera orchids illuminate the evolution of mycoheterotrophy.</title>
        <authorList>
            <person name="Li M.H."/>
            <person name="Liu K.W."/>
            <person name="Li Z."/>
            <person name="Lu H.C."/>
            <person name="Ye Q.L."/>
            <person name="Zhang D."/>
            <person name="Wang J.Y."/>
            <person name="Li Y.F."/>
            <person name="Zhong Z.M."/>
            <person name="Liu X."/>
            <person name="Yu X."/>
            <person name="Liu D.K."/>
            <person name="Tu X.D."/>
            <person name="Liu B."/>
            <person name="Hao Y."/>
            <person name="Liao X.Y."/>
            <person name="Jiang Y.T."/>
            <person name="Sun W.H."/>
            <person name="Chen J."/>
            <person name="Chen Y.Q."/>
            <person name="Ai Y."/>
            <person name="Zhai J.W."/>
            <person name="Wu S.S."/>
            <person name="Zhou Z."/>
            <person name="Hsiao Y.Y."/>
            <person name="Wu W.L."/>
            <person name="Chen Y.Y."/>
            <person name="Lin Y.F."/>
            <person name="Hsu J.L."/>
            <person name="Li C.Y."/>
            <person name="Wang Z.W."/>
            <person name="Zhao X."/>
            <person name="Zhong W.Y."/>
            <person name="Ma X.K."/>
            <person name="Ma L."/>
            <person name="Huang J."/>
            <person name="Chen G.Z."/>
            <person name="Huang M.Z."/>
            <person name="Huang L."/>
            <person name="Peng D.H."/>
            <person name="Luo Y.B."/>
            <person name="Zou S.Q."/>
            <person name="Chen S.P."/>
            <person name="Lan S."/>
            <person name="Tsai W.C."/>
            <person name="Van de Peer Y."/>
            <person name="Liu Z.J."/>
        </authorList>
    </citation>
    <scope>NUCLEOTIDE SEQUENCE [LARGE SCALE GENOMIC DNA]</scope>
    <source>
        <strain evidence="2">Lor288</strain>
    </source>
</reference>
<protein>
    <submittedName>
        <fullName evidence="2">Uncharacterized protein</fullName>
    </submittedName>
</protein>
<evidence type="ECO:0000313" key="3">
    <source>
        <dbReference type="Proteomes" id="UP001412067"/>
    </source>
</evidence>
<evidence type="ECO:0000256" key="1">
    <source>
        <dbReference type="SAM" id="MobiDB-lite"/>
    </source>
</evidence>